<dbReference type="InterPro" id="IPR006016">
    <property type="entry name" value="UspA"/>
</dbReference>
<evidence type="ECO:0000313" key="2">
    <source>
        <dbReference type="EMBL" id="WKN34616.1"/>
    </source>
</evidence>
<dbReference type="SUPFAM" id="SSF52402">
    <property type="entry name" value="Adenine nucleotide alpha hydrolases-like"/>
    <property type="match status" value="1"/>
</dbReference>
<name>A0AA49JCD5_9BACT</name>
<protein>
    <submittedName>
        <fullName evidence="2">Universal stress protein</fullName>
    </submittedName>
</protein>
<sequence length="166" mass="19035">MESQHLYKKILFPTDFSESSNDAIPQVMNLAKTYASALVILYTFRFNDAFLDHKNIREAKKNLEMKAAHQFKLIDEQYLQGSGLQYAFQAEVGFSSDRILFNIQEHNINLLILSTTMQKALREGYPNLLAEISCPVLVISKRCGGSDQGFEWQLLEQPILSERNKN</sequence>
<proteinExistence type="predicted"/>
<dbReference type="InterPro" id="IPR014729">
    <property type="entry name" value="Rossmann-like_a/b/a_fold"/>
</dbReference>
<dbReference type="Gene3D" id="3.40.50.620">
    <property type="entry name" value="HUPs"/>
    <property type="match status" value="1"/>
</dbReference>
<dbReference type="Pfam" id="PF00582">
    <property type="entry name" value="Usp"/>
    <property type="match status" value="1"/>
</dbReference>
<accession>A0AA49JCD5</accession>
<organism evidence="2">
    <name type="scientific">Roseihalotalea indica</name>
    <dbReference type="NCBI Taxonomy" id="2867963"/>
    <lineage>
        <taxon>Bacteria</taxon>
        <taxon>Pseudomonadati</taxon>
        <taxon>Bacteroidota</taxon>
        <taxon>Cytophagia</taxon>
        <taxon>Cytophagales</taxon>
        <taxon>Catalimonadaceae</taxon>
        <taxon>Roseihalotalea</taxon>
    </lineage>
</organism>
<dbReference type="CDD" id="cd00293">
    <property type="entry name" value="USP-like"/>
    <property type="match status" value="1"/>
</dbReference>
<dbReference type="EMBL" id="CP120682">
    <property type="protein sequence ID" value="WKN34616.1"/>
    <property type="molecule type" value="Genomic_DNA"/>
</dbReference>
<reference evidence="2" key="1">
    <citation type="journal article" date="2023" name="Comput. Struct. Biotechnol. J.">
        <title>Discovery of a novel marine Bacteroidetes with a rich repertoire of carbohydrate-active enzymes.</title>
        <authorList>
            <person name="Chen B."/>
            <person name="Liu G."/>
            <person name="Chen Q."/>
            <person name="Wang H."/>
            <person name="Liu L."/>
            <person name="Tang K."/>
        </authorList>
    </citation>
    <scope>NUCLEOTIDE SEQUENCE</scope>
    <source>
        <strain evidence="2">TK19036</strain>
    </source>
</reference>
<reference evidence="2" key="2">
    <citation type="journal article" date="2024" name="Antonie Van Leeuwenhoek">
        <title>Roseihalotalea indica gen. nov., sp. nov., a halophilic Bacteroidetes from mesopelagic Southwest Indian Ocean with higher carbohydrate metabolic potential.</title>
        <authorList>
            <person name="Chen B."/>
            <person name="Zhang M."/>
            <person name="Lin D."/>
            <person name="Ye J."/>
            <person name="Tang K."/>
        </authorList>
    </citation>
    <scope>NUCLEOTIDE SEQUENCE</scope>
    <source>
        <strain evidence="2">TK19036</strain>
    </source>
</reference>
<evidence type="ECO:0000259" key="1">
    <source>
        <dbReference type="Pfam" id="PF00582"/>
    </source>
</evidence>
<dbReference type="AlphaFoldDB" id="A0AA49JCD5"/>
<feature type="domain" description="UspA" evidence="1">
    <location>
        <begin position="7"/>
        <end position="139"/>
    </location>
</feature>
<gene>
    <name evidence="2" type="ORF">K4G66_19780</name>
</gene>